<accession>A0A127QBL8</accession>
<proteinExistence type="predicted"/>
<dbReference type="STRING" id="279113.CPter91_5149"/>
<reference evidence="1 2" key="1">
    <citation type="submission" date="2015-11" db="EMBL/GenBank/DDBJ databases">
        <title>Exploring the genomic traits of fungus-feeding bacterial genus Collimonas.</title>
        <authorList>
            <person name="Song C."/>
            <person name="Schmidt R."/>
            <person name="de Jager V."/>
            <person name="Krzyzanowska D."/>
            <person name="Jongedijk E."/>
            <person name="Cankar K."/>
            <person name="Beekwilder J."/>
            <person name="van Veen A."/>
            <person name="de Boer W."/>
            <person name="van Veen J.A."/>
            <person name="Garbeva P."/>
        </authorList>
    </citation>
    <scope>NUCLEOTIDE SEQUENCE [LARGE SCALE GENOMIC DNA]</scope>
    <source>
        <strain evidence="1 2">Ter91</strain>
    </source>
</reference>
<dbReference type="KEGG" id="cpra:CPter91_5149"/>
<dbReference type="AlphaFoldDB" id="A0A127QBL8"/>
<protein>
    <submittedName>
        <fullName evidence="1">Uncharacterized protein</fullName>
    </submittedName>
</protein>
<organism evidence="1 2">
    <name type="scientific">Collimonas pratensis</name>
    <dbReference type="NCBI Taxonomy" id="279113"/>
    <lineage>
        <taxon>Bacteria</taxon>
        <taxon>Pseudomonadati</taxon>
        <taxon>Pseudomonadota</taxon>
        <taxon>Betaproteobacteria</taxon>
        <taxon>Burkholderiales</taxon>
        <taxon>Oxalobacteraceae</taxon>
        <taxon>Collimonas</taxon>
    </lineage>
</organism>
<dbReference type="Proteomes" id="UP000074561">
    <property type="component" value="Chromosome"/>
</dbReference>
<sequence length="38" mass="4323">MIYLIIYAVCRMAVIPESGMQSGRGQIYLASRQGFNER</sequence>
<name>A0A127QBL8_9BURK</name>
<dbReference type="EMBL" id="CP013234">
    <property type="protein sequence ID" value="AMP07437.1"/>
    <property type="molecule type" value="Genomic_DNA"/>
</dbReference>
<gene>
    <name evidence="1" type="ORF">CPter91_5149</name>
</gene>
<evidence type="ECO:0000313" key="1">
    <source>
        <dbReference type="EMBL" id="AMP07437.1"/>
    </source>
</evidence>
<evidence type="ECO:0000313" key="2">
    <source>
        <dbReference type="Proteomes" id="UP000074561"/>
    </source>
</evidence>
<dbReference type="PATRIC" id="fig|279113.9.peg.5097"/>